<keyword evidence="2" id="KW-1185">Reference proteome</keyword>
<organism evidence="1 2">
    <name type="scientific">Aquimarina addita</name>
    <dbReference type="NCBI Taxonomy" id="870485"/>
    <lineage>
        <taxon>Bacteria</taxon>
        <taxon>Pseudomonadati</taxon>
        <taxon>Bacteroidota</taxon>
        <taxon>Flavobacteriia</taxon>
        <taxon>Flavobacteriales</taxon>
        <taxon>Flavobacteriaceae</taxon>
        <taxon>Aquimarina</taxon>
    </lineage>
</organism>
<proteinExistence type="predicted"/>
<reference evidence="2" key="1">
    <citation type="journal article" date="2019" name="Int. J. Syst. Evol. Microbiol.">
        <title>The Global Catalogue of Microorganisms (GCM) 10K type strain sequencing project: providing services to taxonomists for standard genome sequencing and annotation.</title>
        <authorList>
            <consortium name="The Broad Institute Genomics Platform"/>
            <consortium name="The Broad Institute Genome Sequencing Center for Infectious Disease"/>
            <person name="Wu L."/>
            <person name="Ma J."/>
        </authorList>
    </citation>
    <scope>NUCLEOTIDE SEQUENCE [LARGE SCALE GENOMIC DNA]</scope>
    <source>
        <strain evidence="2">JCM 17106</strain>
    </source>
</reference>
<dbReference type="EMBL" id="BAABCW010000006">
    <property type="protein sequence ID" value="GAA3508389.1"/>
    <property type="molecule type" value="Genomic_DNA"/>
</dbReference>
<evidence type="ECO:0000313" key="1">
    <source>
        <dbReference type="EMBL" id="GAA3508389.1"/>
    </source>
</evidence>
<comment type="caution">
    <text evidence="1">The sequence shown here is derived from an EMBL/GenBank/DDBJ whole genome shotgun (WGS) entry which is preliminary data.</text>
</comment>
<evidence type="ECO:0000313" key="2">
    <source>
        <dbReference type="Proteomes" id="UP001500459"/>
    </source>
</evidence>
<sequence>MSIAKDNNLNAEELKAYHNSRVEIYEQIENRLPFTLQFVVLPPDGYILENGKEVWGNKDEPEPETVITQFYGKLDRETPENELIYGVLKTIQSGEKETIIKYKVSVRFYPENEETYNYVTVNLISKIFINDQVADLIADQMAVDCIESIYPVILKIDRNGLLEDVVNHEDILQRWEKQKKKKLQYYQGRIAIAYFKLFEQTLQEKELFFSYLQKDWFFKAFFHNIYSVYRDNDIDNYIDFSIIPNTKDVEYNVAKVANKVLKNNRMRIEIKGKCSDARNKTELTNGAYFHIEDNKQKKPVKGTFRAIYFLSPKTHKIDSLYMSCNLKLDEYKSGTITISEITDTTLEKNHQSLFLEEDTNGENEDKKSSFWKRIFS</sequence>
<gene>
    <name evidence="1" type="ORF">GCM10022393_19360</name>
</gene>
<name>A0ABP6UHL7_9FLAO</name>
<protein>
    <submittedName>
        <fullName evidence="1">Uncharacterized protein</fullName>
    </submittedName>
</protein>
<accession>A0ABP6UHL7</accession>
<dbReference type="Proteomes" id="UP001500459">
    <property type="component" value="Unassembled WGS sequence"/>
</dbReference>